<reference evidence="1" key="1">
    <citation type="journal article" date="2012" name="Environ. Microbiol.">
        <title>Genetic structure of three fosmid-fragments encoding 16S rRNA genes of the Miscellaneous Crenarchaeotic Group (MCG): implications for physiology and evolution of marine sedimentary archaea.</title>
        <authorList>
            <person name="Li P.Y."/>
            <person name="Xie B.B."/>
            <person name="Zhang X.Y."/>
            <person name="Qin Q.L."/>
            <person name="Dang H.Y."/>
            <person name="Wang X.M."/>
            <person name="Chen X.L."/>
            <person name="Yu J."/>
            <person name="Zhang Y.Z."/>
        </authorList>
    </citation>
    <scope>NUCLEOTIDE SEQUENCE</scope>
</reference>
<keyword evidence="1" id="KW-0489">Methyltransferase</keyword>
<keyword evidence="1" id="KW-0808">Transferase</keyword>
<dbReference type="GO" id="GO:0008168">
    <property type="term" value="F:methyltransferase activity"/>
    <property type="evidence" value="ECO:0007669"/>
    <property type="project" value="UniProtKB-KW"/>
</dbReference>
<sequence length="281" mass="31907">MSGCILKSYGEILKDLDPKVRNILDKIPKKGFQRLPSEWLHWQILERFKILEYAQILEGSNILEIGCGSHAMATIPLAALVGEKGSVVALDLGRWGNFCEYLMQSGLSLRVLPIQVDARETSFPCSCFDLVTCIHGVRSFDSRESVVKAVKEMLRVTKNRIFIVESSPFVKTKAQKAHIAMYNLRHPTFTALGRGHLGDLHYFTPEELQNIVLEAGASKVGLQIVDVDMPHHLAYFPFDEIKQIKNHIIREDLERKWRAALEMLDTYGEEHPPVIVITAWK</sequence>
<dbReference type="AlphaFoldDB" id="G9BAQ1"/>
<dbReference type="SUPFAM" id="SSF53335">
    <property type="entry name" value="S-adenosyl-L-methionine-dependent methyltransferases"/>
    <property type="match status" value="1"/>
</dbReference>
<name>G9BAQ1_9ARCH</name>
<proteinExistence type="predicted"/>
<dbReference type="Gene3D" id="3.40.50.150">
    <property type="entry name" value="Vaccinia Virus protein VP39"/>
    <property type="match status" value="1"/>
</dbReference>
<evidence type="ECO:0000313" key="1">
    <source>
        <dbReference type="EMBL" id="ADQ54407.1"/>
    </source>
</evidence>
<accession>G9BAQ1</accession>
<dbReference type="EMBL" id="HQ214611">
    <property type="protein sequence ID" value="ADQ54407.1"/>
    <property type="molecule type" value="Genomic_DNA"/>
</dbReference>
<gene>
    <name evidence="1" type="ORF">E37-7F_24</name>
</gene>
<protein>
    <submittedName>
        <fullName evidence="1">Putative menaquione biosynthesis methyltransferase</fullName>
    </submittedName>
</protein>
<dbReference type="GO" id="GO:0032259">
    <property type="term" value="P:methylation"/>
    <property type="evidence" value="ECO:0007669"/>
    <property type="project" value="UniProtKB-KW"/>
</dbReference>
<dbReference type="Pfam" id="PF01209">
    <property type="entry name" value="Ubie_methyltran"/>
    <property type="match status" value="1"/>
</dbReference>
<dbReference type="InterPro" id="IPR029063">
    <property type="entry name" value="SAM-dependent_MTases_sf"/>
</dbReference>
<organism evidence="1">
    <name type="scientific">uncultured marine crenarchaeote E37-7F</name>
    <dbReference type="NCBI Taxonomy" id="907717"/>
    <lineage>
        <taxon>Archaea</taxon>
        <taxon>Candidatus Bathyarchaeota</taxon>
        <taxon>environmental samples</taxon>
    </lineage>
</organism>